<sequence length="147" mass="17100">MSYYQNYPKVEIKPLNFDDTMTDDEQDENNGPVSTCIADEDVKDVSDCSEKMLLNESSFLDSSTNSFIKMYRHLPRPDYLNSTPGPIRIMRKRKHCEPVTSRLVLPHMPNEILDRVFLSVINVIYWQLDQRAEDSMMSQVLNHIGLK</sequence>
<protein>
    <submittedName>
        <fullName evidence="2">Uncharacterized protein</fullName>
    </submittedName>
</protein>
<evidence type="ECO:0000313" key="2">
    <source>
        <dbReference type="WBParaSite" id="PSU_v2.g12070.t1"/>
    </source>
</evidence>
<reference evidence="2" key="1">
    <citation type="submission" date="2022-11" db="UniProtKB">
        <authorList>
            <consortium name="WormBaseParasite"/>
        </authorList>
    </citation>
    <scope>IDENTIFICATION</scope>
</reference>
<dbReference type="AlphaFoldDB" id="A0A914XZW6"/>
<organism evidence="1 2">
    <name type="scientific">Panagrolaimus superbus</name>
    <dbReference type="NCBI Taxonomy" id="310955"/>
    <lineage>
        <taxon>Eukaryota</taxon>
        <taxon>Metazoa</taxon>
        <taxon>Ecdysozoa</taxon>
        <taxon>Nematoda</taxon>
        <taxon>Chromadorea</taxon>
        <taxon>Rhabditida</taxon>
        <taxon>Tylenchina</taxon>
        <taxon>Panagrolaimomorpha</taxon>
        <taxon>Panagrolaimoidea</taxon>
        <taxon>Panagrolaimidae</taxon>
        <taxon>Panagrolaimus</taxon>
    </lineage>
</organism>
<proteinExistence type="predicted"/>
<evidence type="ECO:0000313" key="1">
    <source>
        <dbReference type="Proteomes" id="UP000887577"/>
    </source>
</evidence>
<dbReference type="Proteomes" id="UP000887577">
    <property type="component" value="Unplaced"/>
</dbReference>
<accession>A0A914XZW6</accession>
<name>A0A914XZW6_9BILA</name>
<keyword evidence="1" id="KW-1185">Reference proteome</keyword>
<dbReference type="WBParaSite" id="PSU_v2.g12070.t1">
    <property type="protein sequence ID" value="PSU_v2.g12070.t1"/>
    <property type="gene ID" value="PSU_v2.g12070"/>
</dbReference>